<dbReference type="PANTHER" id="PTHR30201:SF2">
    <property type="entry name" value="2-(5''-TRIPHOSPHORIBOSYL)-3'-DEPHOSPHOCOENZYME-A SYNTHASE"/>
    <property type="match status" value="1"/>
</dbReference>
<dbReference type="STRING" id="768710.DesyoDRAFT_4995"/>
<keyword evidence="5" id="KW-0067">ATP-binding</keyword>
<sequence>MKEYTAGDLLEAREKRAALIESLLKRYNTPLLVMRVNYPGLKKTNDLTVNLIKDMTPVICTLLQNKIWSKSVLQGAEGPIFYAAVNQEAASLKKIAIGLEEDHSLGRCLDIDVYDSLGKSLSRQELGYPSRKCYLCAEDAHHCVRSRRHRESEVIQYIKDTYQNYKKETYSLDIAGLAVQAMLYEVSCSPSPGLVSKESRGAHQDMDYFTFLDSAASLIKPLIHCAKAGFSPKSPEDIFLEIRRIGQVGEQQMLQKTSGVNTCKGMFFLLGICCAAGGKALYSGLNFSSLQGLIKEMTKGLVERELRSRYSGFRIGEQVDVFALTHGERLFLNHKVEGIRGEVERGLPTVFDFSLGFYKENQGLSQNSRLIQTLLAIMQHCEDSTILHRHSFETLKEVQDKAGYILSIGGVKTLQGLKGIEAMNEDFCKRNISPGGSADLLGVTVFLYLLEEYMESKNVSKI</sequence>
<dbReference type="GO" id="GO:0046917">
    <property type="term" value="F:triphosphoribosyl-dephospho-CoA synthase activity"/>
    <property type="evidence" value="ECO:0007669"/>
    <property type="project" value="UniProtKB-EC"/>
</dbReference>
<accession>H5Y021</accession>
<dbReference type="Gene3D" id="1.10.4200.10">
    <property type="entry name" value="Triphosphoribosyl-dephospho-CoA protein"/>
    <property type="match status" value="1"/>
</dbReference>
<dbReference type="Proteomes" id="UP000005104">
    <property type="component" value="Chromosome"/>
</dbReference>
<name>H5Y021_9FIRM</name>
<comment type="catalytic activity">
    <reaction evidence="6">
        <text>apo-[citrate lyase ACP] + 2'-(5''-triphospho-alpha-D-ribosyl)-3'-dephospho-CoA = holo-[citrate lyase ACP] + diphosphate</text>
        <dbReference type="Rhea" id="RHEA:16333"/>
        <dbReference type="Rhea" id="RHEA-COMP:10157"/>
        <dbReference type="Rhea" id="RHEA-COMP:10158"/>
        <dbReference type="ChEBI" id="CHEBI:29999"/>
        <dbReference type="ChEBI" id="CHEBI:33019"/>
        <dbReference type="ChEBI" id="CHEBI:61378"/>
        <dbReference type="ChEBI" id="CHEBI:82683"/>
        <dbReference type="EC" id="2.7.7.61"/>
    </reaction>
</comment>
<evidence type="ECO:0000313" key="7">
    <source>
        <dbReference type="EMBL" id="EHQ91930.1"/>
    </source>
</evidence>
<dbReference type="InterPro" id="IPR002736">
    <property type="entry name" value="CitG"/>
</dbReference>
<gene>
    <name evidence="7" type="ORF">DesyoDRAFT_4995</name>
</gene>
<proteinExistence type="predicted"/>
<protein>
    <submittedName>
        <fullName evidence="7">Holo-ACP synthase CitX</fullName>
    </submittedName>
</protein>
<dbReference type="NCBIfam" id="TIGR03124">
    <property type="entry name" value="citrate_citX"/>
    <property type="match status" value="1"/>
</dbReference>
<dbReference type="AlphaFoldDB" id="H5Y021"/>
<dbReference type="EMBL" id="CM001441">
    <property type="protein sequence ID" value="EHQ91930.1"/>
    <property type="molecule type" value="Genomic_DNA"/>
</dbReference>
<dbReference type="eggNOG" id="COG3697">
    <property type="taxonomic scope" value="Bacteria"/>
</dbReference>
<dbReference type="eggNOG" id="COG1767">
    <property type="taxonomic scope" value="Bacteria"/>
</dbReference>
<comment type="catalytic activity">
    <reaction evidence="1">
        <text>3'-dephospho-CoA + ATP = 2'-(5''-triphospho-alpha-D-ribosyl)-3'-dephospho-CoA + adenine</text>
        <dbReference type="Rhea" id="RHEA:15117"/>
        <dbReference type="ChEBI" id="CHEBI:16708"/>
        <dbReference type="ChEBI" id="CHEBI:30616"/>
        <dbReference type="ChEBI" id="CHEBI:57328"/>
        <dbReference type="ChEBI" id="CHEBI:61378"/>
        <dbReference type="EC" id="2.4.2.52"/>
    </reaction>
</comment>
<organism evidence="7 8">
    <name type="scientific">Desulfosporosinus youngiae DSM 17734</name>
    <dbReference type="NCBI Taxonomy" id="768710"/>
    <lineage>
        <taxon>Bacteria</taxon>
        <taxon>Bacillati</taxon>
        <taxon>Bacillota</taxon>
        <taxon>Clostridia</taxon>
        <taxon>Eubacteriales</taxon>
        <taxon>Desulfitobacteriaceae</taxon>
        <taxon>Desulfosporosinus</taxon>
    </lineage>
</organism>
<dbReference type="RefSeq" id="WP_007787083.1">
    <property type="nucleotide sequence ID" value="NZ_CM001441.1"/>
</dbReference>
<evidence type="ECO:0000256" key="5">
    <source>
        <dbReference type="ARBA" id="ARBA00022840"/>
    </source>
</evidence>
<keyword evidence="8" id="KW-1185">Reference proteome</keyword>
<dbReference type="PANTHER" id="PTHR30201">
    <property type="entry name" value="TRIPHOSPHORIBOSYL-DEPHOSPHO-COA SYNTHASE"/>
    <property type="match status" value="1"/>
</dbReference>
<dbReference type="GO" id="GO:0050519">
    <property type="term" value="F:holo-citrate lyase synthase activity"/>
    <property type="evidence" value="ECO:0007669"/>
    <property type="project" value="UniProtKB-EC"/>
</dbReference>
<evidence type="ECO:0000256" key="2">
    <source>
        <dbReference type="ARBA" id="ARBA00022679"/>
    </source>
</evidence>
<evidence type="ECO:0000256" key="4">
    <source>
        <dbReference type="ARBA" id="ARBA00022741"/>
    </source>
</evidence>
<evidence type="ECO:0000256" key="3">
    <source>
        <dbReference type="ARBA" id="ARBA00022695"/>
    </source>
</evidence>
<keyword evidence="4" id="KW-0547">Nucleotide-binding</keyword>
<keyword evidence="2" id="KW-0808">Transferase</keyword>
<evidence type="ECO:0000256" key="6">
    <source>
        <dbReference type="ARBA" id="ARBA00048574"/>
    </source>
</evidence>
<dbReference type="GO" id="GO:0051191">
    <property type="term" value="P:prosthetic group biosynthetic process"/>
    <property type="evidence" value="ECO:0007669"/>
    <property type="project" value="InterPro"/>
</dbReference>
<reference evidence="7 8" key="1">
    <citation type="submission" date="2011-11" db="EMBL/GenBank/DDBJ databases">
        <title>The Noncontiguous Finished genome of Desulfosporosinus youngiae DSM 17734.</title>
        <authorList>
            <consortium name="US DOE Joint Genome Institute (JGI-PGF)"/>
            <person name="Lucas S."/>
            <person name="Han J."/>
            <person name="Lapidus A."/>
            <person name="Cheng J.-F."/>
            <person name="Goodwin L."/>
            <person name="Pitluck S."/>
            <person name="Peters L."/>
            <person name="Ovchinnikova G."/>
            <person name="Lu M."/>
            <person name="Land M.L."/>
            <person name="Hauser L."/>
            <person name="Pester M."/>
            <person name="Spring S."/>
            <person name="Ollivier B."/>
            <person name="Rattei T."/>
            <person name="Klenk H.-P."/>
            <person name="Wagner M."/>
            <person name="Loy A."/>
            <person name="Woyke T.J."/>
        </authorList>
    </citation>
    <scope>NUCLEOTIDE SEQUENCE [LARGE SCALE GENOMIC DNA]</scope>
    <source>
        <strain evidence="7 8">DSM 17734</strain>
    </source>
</reference>
<dbReference type="OrthoDB" id="114886at2"/>
<dbReference type="InterPro" id="IPR005551">
    <property type="entry name" value="CitX"/>
</dbReference>
<dbReference type="Pfam" id="PF01874">
    <property type="entry name" value="CitG"/>
    <property type="match status" value="1"/>
</dbReference>
<evidence type="ECO:0000313" key="8">
    <source>
        <dbReference type="Proteomes" id="UP000005104"/>
    </source>
</evidence>
<keyword evidence="3" id="KW-0548">Nucleotidyltransferase</keyword>
<dbReference type="HOGENOM" id="CLU_048409_1_0_9"/>
<dbReference type="Pfam" id="PF03802">
    <property type="entry name" value="CitX"/>
    <property type="match status" value="1"/>
</dbReference>
<evidence type="ECO:0000256" key="1">
    <source>
        <dbReference type="ARBA" id="ARBA00001210"/>
    </source>
</evidence>
<dbReference type="GO" id="GO:0005524">
    <property type="term" value="F:ATP binding"/>
    <property type="evidence" value="ECO:0007669"/>
    <property type="project" value="UniProtKB-KW"/>
</dbReference>